<organism evidence="2 3">
    <name type="scientific">Pelagihabitans pacificus</name>
    <dbReference type="NCBI Taxonomy" id="2696054"/>
    <lineage>
        <taxon>Bacteria</taxon>
        <taxon>Pseudomonadati</taxon>
        <taxon>Bacteroidota</taxon>
        <taxon>Flavobacteriia</taxon>
        <taxon>Flavobacteriales</taxon>
        <taxon>Flavobacteriaceae</taxon>
        <taxon>Pelagihabitans</taxon>
    </lineage>
</organism>
<reference evidence="2" key="2">
    <citation type="submission" date="2020-03" db="EMBL/GenBank/DDBJ databases">
        <title>Flavobacteriaceae bacterium strain TP-CH-4, a member of the family Flavobacteriaceae isolated from a deep-sea seamount.</title>
        <authorList>
            <person name="Zhang D.-C."/>
        </authorList>
    </citation>
    <scope>NUCLEOTIDE SEQUENCE</scope>
    <source>
        <strain evidence="2">TP-CH-4</strain>
    </source>
</reference>
<sequence length="189" mass="21884">MNELQDYIISYFGIRSADLGKLAPLFEQQTLEKGAFFVEQGSYCDALSFVKEGHLRIFADSESKEVTQWISVKGHFITDLSSLIFDTTARFSIQALTNCQLYTIQKSSYRRLHEVVSDWPKLEKLFLAKCFITLENRVFNLLSLSATQRYEHYFEQNKEVFNQVPLQYIASLLGMTPETLSRIRTNHTS</sequence>
<dbReference type="AlphaFoldDB" id="A0A967E734"/>
<dbReference type="PROSITE" id="PS50042">
    <property type="entry name" value="CNMP_BINDING_3"/>
    <property type="match status" value="1"/>
</dbReference>
<comment type="caution">
    <text evidence="2">The sequence shown here is derived from an EMBL/GenBank/DDBJ whole genome shotgun (WGS) entry which is preliminary data.</text>
</comment>
<keyword evidence="3" id="KW-1185">Reference proteome</keyword>
<gene>
    <name evidence="2" type="ORF">FK220_017525</name>
</gene>
<reference evidence="2" key="1">
    <citation type="submission" date="2019-07" db="EMBL/GenBank/DDBJ databases">
        <authorList>
            <person name="De-Chao Zhang Q."/>
        </authorList>
    </citation>
    <scope>NUCLEOTIDE SEQUENCE</scope>
    <source>
        <strain evidence="2">TP-CH-4</strain>
    </source>
</reference>
<dbReference type="RefSeq" id="WP_152575658.1">
    <property type="nucleotide sequence ID" value="NZ_VIKU02000006.1"/>
</dbReference>
<feature type="domain" description="Cyclic nucleotide-binding" evidence="1">
    <location>
        <begin position="10"/>
        <end position="112"/>
    </location>
</feature>
<dbReference type="Gene3D" id="2.60.120.10">
    <property type="entry name" value="Jelly Rolls"/>
    <property type="match status" value="1"/>
</dbReference>
<dbReference type="SUPFAM" id="SSF51206">
    <property type="entry name" value="cAMP-binding domain-like"/>
    <property type="match status" value="1"/>
</dbReference>
<dbReference type="EMBL" id="VIKU02000006">
    <property type="protein sequence ID" value="NHF61157.1"/>
    <property type="molecule type" value="Genomic_DNA"/>
</dbReference>
<proteinExistence type="predicted"/>
<dbReference type="Pfam" id="PF00027">
    <property type="entry name" value="cNMP_binding"/>
    <property type="match status" value="1"/>
</dbReference>
<evidence type="ECO:0000313" key="3">
    <source>
        <dbReference type="Proteomes" id="UP000707206"/>
    </source>
</evidence>
<dbReference type="InterPro" id="IPR018490">
    <property type="entry name" value="cNMP-bd_dom_sf"/>
</dbReference>
<accession>A0A967E734</accession>
<evidence type="ECO:0000313" key="2">
    <source>
        <dbReference type="EMBL" id="NHF61157.1"/>
    </source>
</evidence>
<dbReference type="InterPro" id="IPR014710">
    <property type="entry name" value="RmlC-like_jellyroll"/>
</dbReference>
<evidence type="ECO:0000259" key="1">
    <source>
        <dbReference type="PROSITE" id="PS50042"/>
    </source>
</evidence>
<protein>
    <submittedName>
        <fullName evidence="2">Crp/Fnr family transcriptional regulator</fullName>
    </submittedName>
</protein>
<name>A0A967E734_9FLAO</name>
<dbReference type="Proteomes" id="UP000707206">
    <property type="component" value="Unassembled WGS sequence"/>
</dbReference>
<dbReference type="CDD" id="cd00038">
    <property type="entry name" value="CAP_ED"/>
    <property type="match status" value="1"/>
</dbReference>
<dbReference type="InterPro" id="IPR000595">
    <property type="entry name" value="cNMP-bd_dom"/>
</dbReference>